<name>A0ABT9VW68_9BACI</name>
<evidence type="ECO:0000256" key="7">
    <source>
        <dbReference type="ARBA" id="ARBA00023014"/>
    </source>
</evidence>
<evidence type="ECO:0000313" key="13">
    <source>
        <dbReference type="Proteomes" id="UP001235840"/>
    </source>
</evidence>
<feature type="domain" description="Aconitase A/isopropylmalate dehydratase small subunit swivel" evidence="11">
    <location>
        <begin position="699"/>
        <end position="825"/>
    </location>
</feature>
<dbReference type="Pfam" id="PF00330">
    <property type="entry name" value="Aconitase"/>
    <property type="match status" value="1"/>
</dbReference>
<dbReference type="CDD" id="cd01580">
    <property type="entry name" value="AcnA_IRP_Swivel"/>
    <property type="match status" value="1"/>
</dbReference>
<organism evidence="12 13">
    <name type="scientific">Caldalkalibacillus horti</name>
    <dbReference type="NCBI Taxonomy" id="77523"/>
    <lineage>
        <taxon>Bacteria</taxon>
        <taxon>Bacillati</taxon>
        <taxon>Bacillota</taxon>
        <taxon>Bacilli</taxon>
        <taxon>Bacillales</taxon>
        <taxon>Bacillaceae</taxon>
        <taxon>Caldalkalibacillus</taxon>
    </lineage>
</organism>
<dbReference type="NCBIfam" id="NF006757">
    <property type="entry name" value="PRK09277.1"/>
    <property type="match status" value="1"/>
</dbReference>
<gene>
    <name evidence="12" type="ORF">J2S11_001147</name>
</gene>
<dbReference type="InterPro" id="IPR006249">
    <property type="entry name" value="Aconitase/IRP2"/>
</dbReference>
<dbReference type="InterPro" id="IPR000573">
    <property type="entry name" value="AconitaseA/IPMdHydase_ssu_swvl"/>
</dbReference>
<dbReference type="RefSeq" id="WP_307392085.1">
    <property type="nucleotide sequence ID" value="NZ_BAAADK010000045.1"/>
</dbReference>
<dbReference type="EMBL" id="JAUSTY010000004">
    <property type="protein sequence ID" value="MDQ0165247.1"/>
    <property type="molecule type" value="Genomic_DNA"/>
</dbReference>
<evidence type="ECO:0000256" key="5">
    <source>
        <dbReference type="ARBA" id="ARBA00022723"/>
    </source>
</evidence>
<keyword evidence="9" id="KW-0004">4Fe-4S</keyword>
<dbReference type="Gene3D" id="6.10.190.10">
    <property type="match status" value="1"/>
</dbReference>
<dbReference type="Proteomes" id="UP001235840">
    <property type="component" value="Unassembled WGS sequence"/>
</dbReference>
<keyword evidence="9 12" id="KW-0456">Lyase</keyword>
<comment type="cofactor">
    <cofactor evidence="1">
        <name>[4Fe-4S] cluster</name>
        <dbReference type="ChEBI" id="CHEBI:49883"/>
    </cofactor>
</comment>
<dbReference type="InterPro" id="IPR018136">
    <property type="entry name" value="Aconitase_4Fe-4S_BS"/>
</dbReference>
<comment type="pathway">
    <text evidence="2">Carbohydrate metabolism; tricarboxylic acid cycle; isocitrate from oxaloacetate: step 2/2.</text>
</comment>
<evidence type="ECO:0000313" key="12">
    <source>
        <dbReference type="EMBL" id="MDQ0165247.1"/>
    </source>
</evidence>
<dbReference type="NCBIfam" id="TIGR01341">
    <property type="entry name" value="aconitase_1"/>
    <property type="match status" value="1"/>
</dbReference>
<reference evidence="12 13" key="1">
    <citation type="submission" date="2023-07" db="EMBL/GenBank/DDBJ databases">
        <title>Genomic Encyclopedia of Type Strains, Phase IV (KMG-IV): sequencing the most valuable type-strain genomes for metagenomic binning, comparative biology and taxonomic classification.</title>
        <authorList>
            <person name="Goeker M."/>
        </authorList>
    </citation>
    <scope>NUCLEOTIDE SEQUENCE [LARGE SCALE GENOMIC DNA]</scope>
    <source>
        <strain evidence="12 13">DSM 12751</strain>
    </source>
</reference>
<keyword evidence="7 9" id="KW-0411">Iron-sulfur</keyword>
<keyword evidence="5" id="KW-0479">Metal-binding</keyword>
<dbReference type="InterPro" id="IPR044137">
    <property type="entry name" value="AcnA_IRP_Swivel"/>
</dbReference>
<accession>A0ABT9VW68</accession>
<evidence type="ECO:0000256" key="4">
    <source>
        <dbReference type="ARBA" id="ARBA00011245"/>
    </source>
</evidence>
<comment type="similarity">
    <text evidence="3 9">Belongs to the aconitase/IPM isomerase family.</text>
</comment>
<comment type="catalytic activity">
    <reaction evidence="8 9">
        <text>citrate = D-threo-isocitrate</text>
        <dbReference type="Rhea" id="RHEA:10336"/>
        <dbReference type="ChEBI" id="CHEBI:15562"/>
        <dbReference type="ChEBI" id="CHEBI:16947"/>
        <dbReference type="EC" id="4.2.1.3"/>
    </reaction>
</comment>
<evidence type="ECO:0000256" key="2">
    <source>
        <dbReference type="ARBA" id="ARBA00004717"/>
    </source>
</evidence>
<sequence length="900" mass="97510">MAKDQYSVKSELQVGSKSYAYYSLPKLEEQGFSSVSKLPFSIKVLLEAAVRQFDGRAITKEHVSQIANWADGEGAGKEIPFKPARIVLQDFTGVPAVVDLAAMRSTMKKVGGDPEKINPLVPVDLVIDHSVMVDAFGSKDALTYNMNLEFERNEERYKFLRWAQTAFNNFRAVPPATGIVHQVNLEYLATVAATKTEDGEDTVFPDSLVGTDSHTTMINGLGVVGWGVGGIEAEAGMLGQPLYFVTPDVVGFKLKGKLSEGSTATDLALTVTEILRKKGVVGKFVEFFGEGLSSISLADRATVANMAPEYGATVGFFPVDEETLNYLRMTGRDEEQIKLVEEYYKAQGLYRTDSTPDPVFTDVIELDLSSVVPNLAGPKRPQDRVELTSMKEAFNDVLRTPIDKGGFGLSDEEIAKQSPVKHPNGERTSITTGSVVIAAITSCTNTSNPSVMLGAGILAKKAVEKGLTKPSFVKSSLTPGSKVVTQYLYDADVMDALEALGFHVAGYGCATCIGNSGPLPDEVSEAISAEDLTVSAVLSGNRNFEGRIHAQVKANYLASPPLVVAYALAGTVDIDLTNDPIGTGKDGQPVYLKDIWPTSEELKAAISNVNSDLFKKEYNNVFNSNERWNQIEVPAGKLYEWDDSSSYIQEPPFFTDLAPEVEQISGINGAKTLALLGDSVTTDHISPAGNIAVDSPAGKYLTARGVERKDFNSYGSRRGSHDVMMRGTFANIRIRNQLAPGTEGGYTTYLPTDEVMSIYDAAMKYKEDQTPLVVLAGKEYGTGSSRDWAAKGTFLLGVKAVIAESFERIHRSNLVGMGVLPLQFVEGTGWSSLGITGKETFDFVGLDDNVTPGQKLTVKATREDGSTFDFQVIVRLDSTVDVDYYRNGGILQTVLRQLNK</sequence>
<dbReference type="EC" id="4.2.1.3" evidence="9"/>
<evidence type="ECO:0000256" key="8">
    <source>
        <dbReference type="ARBA" id="ARBA00023501"/>
    </source>
</evidence>
<dbReference type="PROSITE" id="PS00450">
    <property type="entry name" value="ACONITASE_1"/>
    <property type="match status" value="1"/>
</dbReference>
<keyword evidence="13" id="KW-1185">Reference proteome</keyword>
<comment type="subunit">
    <text evidence="4">Monomer.</text>
</comment>
<dbReference type="Gene3D" id="3.30.499.10">
    <property type="entry name" value="Aconitase, domain 3"/>
    <property type="match status" value="2"/>
</dbReference>
<evidence type="ECO:0000256" key="1">
    <source>
        <dbReference type="ARBA" id="ARBA00001966"/>
    </source>
</evidence>
<comment type="function">
    <text evidence="9">Catalyzes the isomerization of citrate to isocitrate via cis-aconitate.</text>
</comment>
<dbReference type="PANTHER" id="PTHR11670">
    <property type="entry name" value="ACONITASE/IRON-RESPONSIVE ELEMENT FAMILY MEMBER"/>
    <property type="match status" value="1"/>
</dbReference>
<dbReference type="PROSITE" id="PS01244">
    <property type="entry name" value="ACONITASE_2"/>
    <property type="match status" value="1"/>
</dbReference>
<dbReference type="InterPro" id="IPR036008">
    <property type="entry name" value="Aconitase_4Fe-4S_dom"/>
</dbReference>
<dbReference type="Pfam" id="PF00694">
    <property type="entry name" value="Aconitase_C"/>
    <property type="match status" value="1"/>
</dbReference>
<feature type="domain" description="Aconitase/3-isopropylmalate dehydratase large subunit alpha/beta/alpha" evidence="10">
    <location>
        <begin position="74"/>
        <end position="570"/>
    </location>
</feature>
<proteinExistence type="inferred from homology"/>
<evidence type="ECO:0000256" key="3">
    <source>
        <dbReference type="ARBA" id="ARBA00007185"/>
    </source>
</evidence>
<dbReference type="SUPFAM" id="SSF53732">
    <property type="entry name" value="Aconitase iron-sulfur domain"/>
    <property type="match status" value="1"/>
</dbReference>
<comment type="caution">
    <text evidence="12">The sequence shown here is derived from an EMBL/GenBank/DDBJ whole genome shotgun (WGS) entry which is preliminary data.</text>
</comment>
<evidence type="ECO:0000259" key="10">
    <source>
        <dbReference type="Pfam" id="PF00330"/>
    </source>
</evidence>
<dbReference type="NCBIfam" id="NF009520">
    <property type="entry name" value="PRK12881.1"/>
    <property type="match status" value="1"/>
</dbReference>
<evidence type="ECO:0000256" key="9">
    <source>
        <dbReference type="RuleBase" id="RU361275"/>
    </source>
</evidence>
<dbReference type="SUPFAM" id="SSF52016">
    <property type="entry name" value="LeuD/IlvD-like"/>
    <property type="match status" value="1"/>
</dbReference>
<dbReference type="CDD" id="cd01586">
    <property type="entry name" value="AcnA_IRP"/>
    <property type="match status" value="1"/>
</dbReference>
<evidence type="ECO:0000259" key="11">
    <source>
        <dbReference type="Pfam" id="PF00694"/>
    </source>
</evidence>
<keyword evidence="6 9" id="KW-0408">Iron</keyword>
<dbReference type="Gene3D" id="3.20.19.10">
    <property type="entry name" value="Aconitase, domain 4"/>
    <property type="match status" value="1"/>
</dbReference>
<dbReference type="PRINTS" id="PR00415">
    <property type="entry name" value="ACONITASE"/>
</dbReference>
<dbReference type="InterPro" id="IPR001030">
    <property type="entry name" value="Acoase/IPM_deHydtase_lsu_aba"/>
</dbReference>
<protein>
    <recommendedName>
        <fullName evidence="9">Aconitate hydratase</fullName>
        <shortName evidence="9">Aconitase</shortName>
        <ecNumber evidence="9">4.2.1.3</ecNumber>
    </recommendedName>
</protein>
<dbReference type="InterPro" id="IPR015928">
    <property type="entry name" value="Aconitase/3IPM_dehydase_swvl"/>
</dbReference>
<evidence type="ECO:0000256" key="6">
    <source>
        <dbReference type="ARBA" id="ARBA00023004"/>
    </source>
</evidence>
<dbReference type="GO" id="GO:0003994">
    <property type="term" value="F:aconitate hydratase activity"/>
    <property type="evidence" value="ECO:0007669"/>
    <property type="project" value="UniProtKB-EC"/>
</dbReference>
<dbReference type="InterPro" id="IPR015931">
    <property type="entry name" value="Acnase/IPM_dHydase_lsu_aba_1/3"/>
</dbReference>